<evidence type="ECO:0000313" key="1">
    <source>
        <dbReference type="EMBL" id="VDM39109.1"/>
    </source>
</evidence>
<reference evidence="1 2" key="2">
    <citation type="submission" date="2018-11" db="EMBL/GenBank/DDBJ databases">
        <authorList>
            <consortium name="Pathogen Informatics"/>
        </authorList>
    </citation>
    <scope>NUCLEOTIDE SEQUENCE [LARGE SCALE GENOMIC DNA]</scope>
</reference>
<sequence length="119" mass="13716">MPVQANNEADKSGLVVNWWWISYVAERVRPVVHTVRNQEHKGSSWIPSATVQCVKSYRELYRGHKPEIDSQPGFWDQRQGQSPKPYHSLLAIFLRYTSMSGEAEAEMYERVLSPNPSIV</sequence>
<organism evidence="2 3">
    <name type="scientific">Toxocara canis</name>
    <name type="common">Canine roundworm</name>
    <dbReference type="NCBI Taxonomy" id="6265"/>
    <lineage>
        <taxon>Eukaryota</taxon>
        <taxon>Metazoa</taxon>
        <taxon>Ecdysozoa</taxon>
        <taxon>Nematoda</taxon>
        <taxon>Chromadorea</taxon>
        <taxon>Rhabditida</taxon>
        <taxon>Spirurina</taxon>
        <taxon>Ascaridomorpha</taxon>
        <taxon>Ascaridoidea</taxon>
        <taxon>Toxocaridae</taxon>
        <taxon>Toxocara</taxon>
    </lineage>
</organism>
<proteinExistence type="predicted"/>
<evidence type="ECO:0000313" key="3">
    <source>
        <dbReference type="WBParaSite" id="TCNE_0000778801-mRNA-1"/>
    </source>
</evidence>
<evidence type="ECO:0000313" key="2">
    <source>
        <dbReference type="Proteomes" id="UP000050794"/>
    </source>
</evidence>
<reference evidence="3" key="1">
    <citation type="submission" date="2016-06" db="UniProtKB">
        <authorList>
            <consortium name="WormBaseParasite"/>
        </authorList>
    </citation>
    <scope>IDENTIFICATION</scope>
</reference>
<gene>
    <name evidence="1" type="ORF">TCNE_LOCUS7788</name>
</gene>
<dbReference type="EMBL" id="UYWY01019757">
    <property type="protein sequence ID" value="VDM39109.1"/>
    <property type="molecule type" value="Genomic_DNA"/>
</dbReference>
<dbReference type="WBParaSite" id="TCNE_0000778801-mRNA-1">
    <property type="protein sequence ID" value="TCNE_0000778801-mRNA-1"/>
    <property type="gene ID" value="TCNE_0000778801"/>
</dbReference>
<accession>A0A183UH18</accession>
<name>A0A183UH18_TOXCA</name>
<keyword evidence="2" id="KW-1185">Reference proteome</keyword>
<dbReference type="Proteomes" id="UP000050794">
    <property type="component" value="Unassembled WGS sequence"/>
</dbReference>
<protein>
    <submittedName>
        <fullName evidence="3">Transposase</fullName>
    </submittedName>
</protein>
<dbReference type="AlphaFoldDB" id="A0A183UH18"/>